<comment type="subcellular location">
    <subcellularLocation>
        <location evidence="1">Cell envelope</location>
    </subcellularLocation>
</comment>
<evidence type="ECO:0000313" key="7">
    <source>
        <dbReference type="Proteomes" id="UP001322481"/>
    </source>
</evidence>
<organism evidence="6 7">
    <name type="scientific">Mesorhizobium huakuii</name>
    <dbReference type="NCBI Taxonomy" id="28104"/>
    <lineage>
        <taxon>Bacteria</taxon>
        <taxon>Pseudomonadati</taxon>
        <taxon>Pseudomonadota</taxon>
        <taxon>Alphaproteobacteria</taxon>
        <taxon>Hyphomicrobiales</taxon>
        <taxon>Phyllobacteriaceae</taxon>
        <taxon>Mesorhizobium</taxon>
    </lineage>
</organism>
<evidence type="ECO:0000256" key="1">
    <source>
        <dbReference type="ARBA" id="ARBA00004196"/>
    </source>
</evidence>
<dbReference type="CDD" id="cd01536">
    <property type="entry name" value="PBP1_ABC_sugar_binding-like"/>
    <property type="match status" value="1"/>
</dbReference>
<evidence type="ECO:0000313" key="6">
    <source>
        <dbReference type="EMBL" id="WQB99217.1"/>
    </source>
</evidence>
<evidence type="ECO:0000256" key="2">
    <source>
        <dbReference type="ARBA" id="ARBA00007639"/>
    </source>
</evidence>
<evidence type="ECO:0000256" key="4">
    <source>
        <dbReference type="SAM" id="SignalP"/>
    </source>
</evidence>
<accession>A0ABZ0VP18</accession>
<dbReference type="Pfam" id="PF13407">
    <property type="entry name" value="Peripla_BP_4"/>
    <property type="match status" value="1"/>
</dbReference>
<sequence length="371" mass="39709">MRQLLPITALLLATNVASSAEGSPGITVPTSLQPFVPTAPRCSKPADLKPILAFAKDNKREFIEGVDHGLAQAAKDNHLEYRVALAANDSAKMISDVEALRTERVGGIVVSPVDPAALAPSLQKAMWSGTYVSTVVAPPATSLLNAPQYLTGKELGDAAVAYIKDKFDGRADVVLLTQDSLQFLTPRFVAIRDALDTLPDVRIVADISPNPVSKEGGLATMRMVIQAHPHVDVVLGADGVVLGALQALREAGKDRPDQFIGGIDGEPEAIAEITKGGPYKMTVSLNSPVFGYAMGQHAADWLEGKPIPQAMDILPHVITAQNLGDYQKDVANPGAVYADPARRDAYLRMYGNICYDSRDQYLNFPWSSEAQ</sequence>
<evidence type="ECO:0000256" key="3">
    <source>
        <dbReference type="ARBA" id="ARBA00022729"/>
    </source>
</evidence>
<feature type="chain" id="PRO_5046842174" evidence="4">
    <location>
        <begin position="20"/>
        <end position="371"/>
    </location>
</feature>
<dbReference type="Proteomes" id="UP001322481">
    <property type="component" value="Chromosome"/>
</dbReference>
<comment type="similarity">
    <text evidence="2">Belongs to the bacterial solute-binding protein 2 family.</text>
</comment>
<dbReference type="EMBL" id="CP139858">
    <property type="protein sequence ID" value="WQB99217.1"/>
    <property type="molecule type" value="Genomic_DNA"/>
</dbReference>
<name>A0ABZ0VP18_9HYPH</name>
<dbReference type="RefSeq" id="WP_322419300.1">
    <property type="nucleotide sequence ID" value="NZ_CP139858.1"/>
</dbReference>
<dbReference type="Gene3D" id="3.40.50.2300">
    <property type="match status" value="2"/>
</dbReference>
<dbReference type="InterPro" id="IPR028082">
    <property type="entry name" value="Peripla_BP_I"/>
</dbReference>
<reference evidence="6 7" key="1">
    <citation type="submission" date="2023-11" db="EMBL/GenBank/DDBJ databases">
        <authorList>
            <person name="Panchal A.K."/>
            <person name="Meaney J.S."/>
            <person name="Karas B.J."/>
            <person name="diCenzo G.C."/>
        </authorList>
    </citation>
    <scope>NUCLEOTIDE SEQUENCE [LARGE SCALE GENOMIC DNA]</scope>
    <source>
        <strain evidence="6 7">NZP2235</strain>
    </source>
</reference>
<proteinExistence type="inferred from homology"/>
<keyword evidence="7" id="KW-1185">Reference proteome</keyword>
<feature type="signal peptide" evidence="4">
    <location>
        <begin position="1"/>
        <end position="19"/>
    </location>
</feature>
<dbReference type="PANTHER" id="PTHR46847">
    <property type="entry name" value="D-ALLOSE-BINDING PERIPLASMIC PROTEIN-RELATED"/>
    <property type="match status" value="1"/>
</dbReference>
<keyword evidence="3 4" id="KW-0732">Signal</keyword>
<evidence type="ECO:0000259" key="5">
    <source>
        <dbReference type="Pfam" id="PF13407"/>
    </source>
</evidence>
<feature type="domain" description="Periplasmic binding protein" evidence="5">
    <location>
        <begin position="56"/>
        <end position="305"/>
    </location>
</feature>
<dbReference type="InterPro" id="IPR025997">
    <property type="entry name" value="SBP_2_dom"/>
</dbReference>
<protein>
    <submittedName>
        <fullName evidence="6">Sugar ABC transporter substrate-binding protein</fullName>
    </submittedName>
</protein>
<gene>
    <name evidence="6" type="ORF">U0R22_003392</name>
</gene>
<dbReference type="PANTHER" id="PTHR46847:SF1">
    <property type="entry name" value="D-ALLOSE-BINDING PERIPLASMIC PROTEIN-RELATED"/>
    <property type="match status" value="1"/>
</dbReference>
<dbReference type="SUPFAM" id="SSF53822">
    <property type="entry name" value="Periplasmic binding protein-like I"/>
    <property type="match status" value="1"/>
</dbReference>